<evidence type="ECO:0000256" key="6">
    <source>
        <dbReference type="ARBA" id="ARBA00022989"/>
    </source>
</evidence>
<dbReference type="EMBL" id="CADCVA010000084">
    <property type="protein sequence ID" value="CAA9408425.1"/>
    <property type="molecule type" value="Genomic_DNA"/>
</dbReference>
<evidence type="ECO:0000313" key="10">
    <source>
        <dbReference type="EMBL" id="CAA9408425.1"/>
    </source>
</evidence>
<evidence type="ECO:0000256" key="1">
    <source>
        <dbReference type="ARBA" id="ARBA00004651"/>
    </source>
</evidence>
<evidence type="ECO:0000256" key="9">
    <source>
        <dbReference type="SAM" id="Phobius"/>
    </source>
</evidence>
<feature type="transmembrane region" description="Helical" evidence="9">
    <location>
        <begin position="168"/>
        <end position="186"/>
    </location>
</feature>
<feature type="transmembrane region" description="Helical" evidence="9">
    <location>
        <begin position="329"/>
        <end position="348"/>
    </location>
</feature>
<evidence type="ECO:0000256" key="8">
    <source>
        <dbReference type="SAM" id="MobiDB-lite"/>
    </source>
</evidence>
<protein>
    <recommendedName>
        <fullName evidence="11">Glycosyltransferase RgtA/B/C/D-like domain-containing protein</fullName>
    </recommendedName>
</protein>
<gene>
    <name evidence="10" type="ORF">AVDCRST_MAG82-636</name>
</gene>
<keyword evidence="6 9" id="KW-1133">Transmembrane helix</keyword>
<evidence type="ECO:0008006" key="11">
    <source>
        <dbReference type="Google" id="ProtNLM"/>
    </source>
</evidence>
<organism evidence="10">
    <name type="scientific">uncultured Rubrobacteraceae bacterium</name>
    <dbReference type="NCBI Taxonomy" id="349277"/>
    <lineage>
        <taxon>Bacteria</taxon>
        <taxon>Bacillati</taxon>
        <taxon>Actinomycetota</taxon>
        <taxon>Rubrobacteria</taxon>
        <taxon>Rubrobacterales</taxon>
        <taxon>Rubrobacteraceae</taxon>
        <taxon>environmental samples</taxon>
    </lineage>
</organism>
<accession>A0A6J4P7S6</accession>
<dbReference type="InterPro" id="IPR050297">
    <property type="entry name" value="LipidA_mod_glycosyltrf_83"/>
</dbReference>
<reference evidence="10" key="1">
    <citation type="submission" date="2020-02" db="EMBL/GenBank/DDBJ databases">
        <authorList>
            <person name="Meier V. D."/>
        </authorList>
    </citation>
    <scope>NUCLEOTIDE SEQUENCE</scope>
    <source>
        <strain evidence="10">AVDCRST_MAG82</strain>
    </source>
</reference>
<feature type="transmembrane region" description="Helical" evidence="9">
    <location>
        <begin position="145"/>
        <end position="162"/>
    </location>
</feature>
<dbReference type="PANTHER" id="PTHR33908">
    <property type="entry name" value="MANNOSYLTRANSFERASE YKCB-RELATED"/>
    <property type="match status" value="1"/>
</dbReference>
<keyword evidence="7 9" id="KW-0472">Membrane</keyword>
<keyword evidence="2" id="KW-1003">Cell membrane</keyword>
<dbReference type="PANTHER" id="PTHR33908:SF11">
    <property type="entry name" value="MEMBRANE PROTEIN"/>
    <property type="match status" value="1"/>
</dbReference>
<evidence type="ECO:0000256" key="4">
    <source>
        <dbReference type="ARBA" id="ARBA00022679"/>
    </source>
</evidence>
<evidence type="ECO:0000256" key="5">
    <source>
        <dbReference type="ARBA" id="ARBA00022692"/>
    </source>
</evidence>
<feature type="transmembrane region" description="Helical" evidence="9">
    <location>
        <begin position="354"/>
        <end position="374"/>
    </location>
</feature>
<comment type="subcellular location">
    <subcellularLocation>
        <location evidence="1">Cell membrane</location>
        <topology evidence="1">Multi-pass membrane protein</topology>
    </subcellularLocation>
</comment>
<dbReference type="AlphaFoldDB" id="A0A6J4P7S6"/>
<dbReference type="GO" id="GO:0005886">
    <property type="term" value="C:plasma membrane"/>
    <property type="evidence" value="ECO:0007669"/>
    <property type="project" value="UniProtKB-SubCell"/>
</dbReference>
<feature type="transmembrane region" description="Helical" evidence="9">
    <location>
        <begin position="258"/>
        <end position="282"/>
    </location>
</feature>
<feature type="region of interest" description="Disordered" evidence="8">
    <location>
        <begin position="16"/>
        <end position="39"/>
    </location>
</feature>
<feature type="transmembrane region" description="Helical" evidence="9">
    <location>
        <begin position="302"/>
        <end position="322"/>
    </location>
</feature>
<name>A0A6J4P7S6_9ACTN</name>
<dbReference type="GO" id="GO:0016763">
    <property type="term" value="F:pentosyltransferase activity"/>
    <property type="evidence" value="ECO:0007669"/>
    <property type="project" value="TreeGrafter"/>
</dbReference>
<feature type="transmembrane region" description="Helical" evidence="9">
    <location>
        <begin position="381"/>
        <end position="397"/>
    </location>
</feature>
<evidence type="ECO:0000256" key="2">
    <source>
        <dbReference type="ARBA" id="ARBA00022475"/>
    </source>
</evidence>
<dbReference type="GO" id="GO:0009103">
    <property type="term" value="P:lipopolysaccharide biosynthetic process"/>
    <property type="evidence" value="ECO:0007669"/>
    <property type="project" value="UniProtKB-ARBA"/>
</dbReference>
<keyword evidence="5 9" id="KW-0812">Transmembrane</keyword>
<feature type="transmembrane region" description="Helical" evidence="9">
    <location>
        <begin position="216"/>
        <end position="246"/>
    </location>
</feature>
<feature type="transmembrane region" description="Helical" evidence="9">
    <location>
        <begin position="49"/>
        <end position="70"/>
    </location>
</feature>
<sequence length="524" mass="57910">MVESVGHCSRVAGAKSGRIQSLSSRTRKGLATSKGLEKAAHTGGRTRRVALFAATALLLLAQGLAALLFLRHGWDALAFPYPLNYGEGPLLDQSVRLAQFQNIYRTDLTLSPYVVSNYPPLFMLAQVPLVWLFGPALWYGRLISLLSVAAVALFVGLTLHALTKDRIAAIAGGLIFPAMPYVVRWSSLSRVDLLGLALSWAGLFVVARWPEKRWSVFVSALLLIAAIYTRQTYVLAAPLAAFVWLAAQRQRRRALETAAIAGGAGLVVFALLNIFTGGGFFLNTVTANLNDFRWERVSLNALGALLACPLLLLGSLAFLLLTPRKGNRSWWLVAPYLLASIPSAVLVGKVGSDVNYLLELSAALGLATGAFIAWQRERPRLRIVLIALLAVQVLALAQSSRVPSGLQNYVIEQRGEVAQLSRMVASAGGPVLTDDYMGLLPQQGRRIYFQPFEMTQLARDGDWGQRPILKDIEEEKFPLIMIWSPPFAREIKRDRWTPQMLEEIHDHYQRTDRLADMVIYRPRE</sequence>
<keyword evidence="4" id="KW-0808">Transferase</keyword>
<proteinExistence type="predicted"/>
<keyword evidence="3" id="KW-0328">Glycosyltransferase</keyword>
<evidence type="ECO:0000256" key="7">
    <source>
        <dbReference type="ARBA" id="ARBA00023136"/>
    </source>
</evidence>
<evidence type="ECO:0000256" key="3">
    <source>
        <dbReference type="ARBA" id="ARBA00022676"/>
    </source>
</evidence>